<reference evidence="4" key="1">
    <citation type="journal article" date="2013" name="Proc. Natl. Acad. Sci. U.S.A.">
        <title>Genome structure and metabolic features in the red seaweed Chondrus crispus shed light on evolution of the Archaeplastida.</title>
        <authorList>
            <person name="Collen J."/>
            <person name="Porcel B."/>
            <person name="Carre W."/>
            <person name="Ball S.G."/>
            <person name="Chaparro C."/>
            <person name="Tonon T."/>
            <person name="Barbeyron T."/>
            <person name="Michel G."/>
            <person name="Noel B."/>
            <person name="Valentin K."/>
            <person name="Elias M."/>
            <person name="Artiguenave F."/>
            <person name="Arun A."/>
            <person name="Aury J.M."/>
            <person name="Barbosa-Neto J.F."/>
            <person name="Bothwell J.H."/>
            <person name="Bouget F.Y."/>
            <person name="Brillet L."/>
            <person name="Cabello-Hurtado F."/>
            <person name="Capella-Gutierrez S."/>
            <person name="Charrier B."/>
            <person name="Cladiere L."/>
            <person name="Cock J.M."/>
            <person name="Coelho S.M."/>
            <person name="Colleoni C."/>
            <person name="Czjzek M."/>
            <person name="Da Silva C."/>
            <person name="Delage L."/>
            <person name="Denoeud F."/>
            <person name="Deschamps P."/>
            <person name="Dittami S.M."/>
            <person name="Gabaldon T."/>
            <person name="Gachon C.M."/>
            <person name="Groisillier A."/>
            <person name="Herve C."/>
            <person name="Jabbari K."/>
            <person name="Katinka M."/>
            <person name="Kloareg B."/>
            <person name="Kowalczyk N."/>
            <person name="Labadie K."/>
            <person name="Leblanc C."/>
            <person name="Lopez P.J."/>
            <person name="McLachlan D.H."/>
            <person name="Meslet-Cladiere L."/>
            <person name="Moustafa A."/>
            <person name="Nehr Z."/>
            <person name="Nyvall Collen P."/>
            <person name="Panaud O."/>
            <person name="Partensky F."/>
            <person name="Poulain J."/>
            <person name="Rensing S.A."/>
            <person name="Rousvoal S."/>
            <person name="Samson G."/>
            <person name="Symeonidi A."/>
            <person name="Weissenbach J."/>
            <person name="Zambounis A."/>
            <person name="Wincker P."/>
            <person name="Boyen C."/>
        </authorList>
    </citation>
    <scope>NUCLEOTIDE SEQUENCE [LARGE SCALE GENOMIC DNA]</scope>
    <source>
        <strain evidence="4">cv. Stackhouse</strain>
    </source>
</reference>
<dbReference type="Proteomes" id="UP000012073">
    <property type="component" value="Unassembled WGS sequence"/>
</dbReference>
<evidence type="ECO:0000313" key="3">
    <source>
        <dbReference type="EMBL" id="CDF37547.1"/>
    </source>
</evidence>
<feature type="compositionally biased region" description="Basic and acidic residues" evidence="1">
    <location>
        <begin position="63"/>
        <end position="74"/>
    </location>
</feature>
<proteinExistence type="predicted"/>
<gene>
    <name evidence="3" type="ORF">CHC_T00005697001</name>
</gene>
<organism evidence="3 4">
    <name type="scientific">Chondrus crispus</name>
    <name type="common">Carrageen Irish moss</name>
    <name type="synonym">Polymorpha crispa</name>
    <dbReference type="NCBI Taxonomy" id="2769"/>
    <lineage>
        <taxon>Eukaryota</taxon>
        <taxon>Rhodophyta</taxon>
        <taxon>Florideophyceae</taxon>
        <taxon>Rhodymeniophycidae</taxon>
        <taxon>Gigartinales</taxon>
        <taxon>Gigartinaceae</taxon>
        <taxon>Chondrus</taxon>
    </lineage>
</organism>
<accession>R7QGA6</accession>
<keyword evidence="2" id="KW-0732">Signal</keyword>
<dbReference type="GeneID" id="17325134"/>
<feature type="signal peptide" evidence="2">
    <location>
        <begin position="1"/>
        <end position="26"/>
    </location>
</feature>
<dbReference type="RefSeq" id="XP_005717418.1">
    <property type="nucleotide sequence ID" value="XM_005717361.1"/>
</dbReference>
<evidence type="ECO:0000313" key="4">
    <source>
        <dbReference type="Proteomes" id="UP000012073"/>
    </source>
</evidence>
<feature type="region of interest" description="Disordered" evidence="1">
    <location>
        <begin position="54"/>
        <end position="74"/>
    </location>
</feature>
<feature type="chain" id="PRO_5004443328" evidence="2">
    <location>
        <begin position="27"/>
        <end position="74"/>
    </location>
</feature>
<dbReference type="EMBL" id="HG001850">
    <property type="protein sequence ID" value="CDF37547.1"/>
    <property type="molecule type" value="Genomic_DNA"/>
</dbReference>
<protein>
    <submittedName>
        <fullName evidence="3">Uncharacterized protein</fullName>
    </submittedName>
</protein>
<evidence type="ECO:0000256" key="1">
    <source>
        <dbReference type="SAM" id="MobiDB-lite"/>
    </source>
</evidence>
<dbReference type="KEGG" id="ccp:CHC_T00005697001"/>
<dbReference type="Gramene" id="CDF37547">
    <property type="protein sequence ID" value="CDF37547"/>
    <property type="gene ID" value="CHC_T00005697001"/>
</dbReference>
<sequence length="74" mass="8464">MFLKPNTKTHCFFLLPDAAIVQIVAADNIFDETCRLCTKKQRNLRTFAAITVRRRSGKWQHPHSSERGGRGAIH</sequence>
<keyword evidence="4" id="KW-1185">Reference proteome</keyword>
<evidence type="ECO:0000256" key="2">
    <source>
        <dbReference type="SAM" id="SignalP"/>
    </source>
</evidence>
<name>R7QGA6_CHOCR</name>
<dbReference type="AlphaFoldDB" id="R7QGA6"/>